<dbReference type="PANTHER" id="PTHR31881">
    <property type="match status" value="1"/>
</dbReference>
<reference evidence="2 3" key="1">
    <citation type="submission" date="2018-06" db="EMBL/GenBank/DDBJ databases">
        <title>The Genome of Cuscuta australis (Dodder) Provides Insight into the Evolution of Plant Parasitism.</title>
        <authorList>
            <person name="Liu H."/>
        </authorList>
    </citation>
    <scope>NUCLEOTIDE SEQUENCE [LARGE SCALE GENOMIC DNA]</scope>
    <source>
        <strain evidence="3">cv. Yunnan</strain>
        <tissue evidence="2">Vines</tissue>
    </source>
</reference>
<keyword evidence="1" id="KW-0472">Membrane</keyword>
<evidence type="ECO:0000313" key="3">
    <source>
        <dbReference type="Proteomes" id="UP000249390"/>
    </source>
</evidence>
<dbReference type="EMBL" id="NQVE01000106">
    <property type="protein sequence ID" value="RAL47926.1"/>
    <property type="molecule type" value="Genomic_DNA"/>
</dbReference>
<dbReference type="PANTHER" id="PTHR31881:SF6">
    <property type="entry name" value="OS09G0494600 PROTEIN"/>
    <property type="match status" value="1"/>
</dbReference>
<protein>
    <submittedName>
        <fullName evidence="2">Uncharacterized protein</fullName>
    </submittedName>
</protein>
<sequence>MEWKKGYLDVILVPIGCLICIGYHVWLWHKVRTQPLTTIIGTNAVGRRLWVSAIMKSNFFHAPFGTQNSNYGIGIEDFNSNSSVW</sequence>
<proteinExistence type="predicted"/>
<keyword evidence="1" id="KW-0812">Transmembrane</keyword>
<organism evidence="2 3">
    <name type="scientific">Cuscuta australis</name>
    <dbReference type="NCBI Taxonomy" id="267555"/>
    <lineage>
        <taxon>Eukaryota</taxon>
        <taxon>Viridiplantae</taxon>
        <taxon>Streptophyta</taxon>
        <taxon>Embryophyta</taxon>
        <taxon>Tracheophyta</taxon>
        <taxon>Spermatophyta</taxon>
        <taxon>Magnoliopsida</taxon>
        <taxon>eudicotyledons</taxon>
        <taxon>Gunneridae</taxon>
        <taxon>Pentapetalae</taxon>
        <taxon>asterids</taxon>
        <taxon>lamiids</taxon>
        <taxon>Solanales</taxon>
        <taxon>Convolvulaceae</taxon>
        <taxon>Cuscuteae</taxon>
        <taxon>Cuscuta</taxon>
        <taxon>Cuscuta subgen. Grammica</taxon>
        <taxon>Cuscuta sect. Cleistogrammica</taxon>
    </lineage>
</organism>
<dbReference type="AlphaFoldDB" id="A0A328DR97"/>
<dbReference type="Proteomes" id="UP000249390">
    <property type="component" value="Unassembled WGS sequence"/>
</dbReference>
<keyword evidence="3" id="KW-1185">Reference proteome</keyword>
<evidence type="ECO:0000313" key="2">
    <source>
        <dbReference type="EMBL" id="RAL47926.1"/>
    </source>
</evidence>
<feature type="transmembrane region" description="Helical" evidence="1">
    <location>
        <begin position="6"/>
        <end position="26"/>
    </location>
</feature>
<name>A0A328DR97_9ASTE</name>
<comment type="caution">
    <text evidence="2">The sequence shown here is derived from an EMBL/GenBank/DDBJ whole genome shotgun (WGS) entry which is preliminary data.</text>
</comment>
<keyword evidence="1" id="KW-1133">Transmembrane helix</keyword>
<dbReference type="InterPro" id="IPR006747">
    <property type="entry name" value="DUF599"/>
</dbReference>
<accession>A0A328DR97</accession>
<dbReference type="Pfam" id="PF04654">
    <property type="entry name" value="DUF599"/>
    <property type="match status" value="1"/>
</dbReference>
<gene>
    <name evidence="2" type="ORF">DM860_015713</name>
</gene>
<evidence type="ECO:0000256" key="1">
    <source>
        <dbReference type="SAM" id="Phobius"/>
    </source>
</evidence>